<reference evidence="1 2" key="1">
    <citation type="submission" date="2019-01" db="EMBL/GenBank/DDBJ databases">
        <title>Draft genome sequences of the type strains of six Macrococcus species.</title>
        <authorList>
            <person name="Mazhar S."/>
            <person name="Altermann E."/>
            <person name="Hill C."/>
            <person name="Mcauliffe O."/>
        </authorList>
    </citation>
    <scope>NUCLEOTIDE SEQUENCE [LARGE SCALE GENOMIC DNA]</scope>
    <source>
        <strain evidence="1 2">CCM4811</strain>
    </source>
</reference>
<sequence length="60" mass="6650">MKAITLTIFGTVTVSGAALLLRFISQTFAEGEDAIDDYYSNDTNNGTYQGECHFRPPFLK</sequence>
<evidence type="ECO:0000313" key="2">
    <source>
        <dbReference type="Proteomes" id="UP000295310"/>
    </source>
</evidence>
<dbReference type="AlphaFoldDB" id="A0A4R6BCX7"/>
<dbReference type="RefSeq" id="WP_133432231.1">
    <property type="nucleotide sequence ID" value="NZ_SCWA01000012.1"/>
</dbReference>
<proteinExistence type="predicted"/>
<accession>A0A4R6BCX7</accession>
<dbReference type="OrthoDB" id="9906269at2"/>
<comment type="caution">
    <text evidence="1">The sequence shown here is derived from an EMBL/GenBank/DDBJ whole genome shotgun (WGS) entry which is preliminary data.</text>
</comment>
<gene>
    <name evidence="1" type="ORF">ERX27_07560</name>
</gene>
<organism evidence="1 2">
    <name type="scientific">Macrococcus brunensis</name>
    <dbReference type="NCBI Taxonomy" id="198483"/>
    <lineage>
        <taxon>Bacteria</taxon>
        <taxon>Bacillati</taxon>
        <taxon>Bacillota</taxon>
        <taxon>Bacilli</taxon>
        <taxon>Bacillales</taxon>
        <taxon>Staphylococcaceae</taxon>
        <taxon>Macrococcus</taxon>
    </lineage>
</organism>
<keyword evidence="2" id="KW-1185">Reference proteome</keyword>
<dbReference type="Proteomes" id="UP000295310">
    <property type="component" value="Unassembled WGS sequence"/>
</dbReference>
<protein>
    <submittedName>
        <fullName evidence="1">Uncharacterized protein</fullName>
    </submittedName>
</protein>
<name>A0A4R6BCX7_9STAP</name>
<evidence type="ECO:0000313" key="1">
    <source>
        <dbReference type="EMBL" id="TDL96703.1"/>
    </source>
</evidence>
<dbReference type="EMBL" id="SCWA01000012">
    <property type="protein sequence ID" value="TDL96703.1"/>
    <property type="molecule type" value="Genomic_DNA"/>
</dbReference>